<protein>
    <submittedName>
        <fullName evidence="5">Bacteriophage holin family protein</fullName>
    </submittedName>
</protein>
<evidence type="ECO:0000256" key="2">
    <source>
        <dbReference type="ARBA" id="ARBA00022692"/>
    </source>
</evidence>
<sequence length="136" mass="14991">MEKVLDDYKIALACMGGVLGWLFGGFDSLIYALIAFVALDYVTGVLLAIREKKVSSEIGFHGICKKVMIFVLVTLGHVIDQYVIGSGSSLRTMLIMFYLSNEGISIIENASEMGIPIPDKLKDVLQQLSKKNDEKK</sequence>
<name>A0A6N8I2C7_9FIRM</name>
<evidence type="ECO:0000313" key="6">
    <source>
        <dbReference type="Proteomes" id="UP000469440"/>
    </source>
</evidence>
<keyword evidence="3" id="KW-1133">Transmembrane helix</keyword>
<dbReference type="GO" id="GO:0016020">
    <property type="term" value="C:membrane"/>
    <property type="evidence" value="ECO:0007669"/>
    <property type="project" value="UniProtKB-SubCell"/>
</dbReference>
<dbReference type="OrthoDB" id="88184at2"/>
<organism evidence="5 6">
    <name type="scientific">Caproicibacter fermentans</name>
    <dbReference type="NCBI Taxonomy" id="2576756"/>
    <lineage>
        <taxon>Bacteria</taxon>
        <taxon>Bacillati</taxon>
        <taxon>Bacillota</taxon>
        <taxon>Clostridia</taxon>
        <taxon>Eubacteriales</taxon>
        <taxon>Acutalibacteraceae</taxon>
        <taxon>Caproicibacter</taxon>
    </lineage>
</organism>
<comment type="subcellular location">
    <subcellularLocation>
        <location evidence="1">Membrane</location>
        <topology evidence="1">Multi-pass membrane protein</topology>
    </subcellularLocation>
</comment>
<dbReference type="NCBIfam" id="TIGR01593">
    <property type="entry name" value="holin_tox_secr"/>
    <property type="match status" value="1"/>
</dbReference>
<dbReference type="RefSeq" id="WP_066644340.1">
    <property type="nucleotide sequence ID" value="NZ_VWXL01000083.1"/>
</dbReference>
<accession>A0A6N8I2C7</accession>
<keyword evidence="6" id="KW-1185">Reference proteome</keyword>
<dbReference type="AlphaFoldDB" id="A0A6N8I2C7"/>
<dbReference type="InterPro" id="IPR006480">
    <property type="entry name" value="Phage_holin_4_1"/>
</dbReference>
<gene>
    <name evidence="5" type="ORF">CAFE_28290</name>
</gene>
<reference evidence="5 6" key="1">
    <citation type="submission" date="2019-09" db="EMBL/GenBank/DDBJ databases">
        <title>Genome sequence of Clostridium sp. EA1.</title>
        <authorList>
            <person name="Poehlein A."/>
            <person name="Bengelsdorf F.R."/>
            <person name="Daniel R."/>
        </authorList>
    </citation>
    <scope>NUCLEOTIDE SEQUENCE [LARGE SCALE GENOMIC DNA]</scope>
    <source>
        <strain evidence="5 6">EA1</strain>
    </source>
</reference>
<evidence type="ECO:0000313" key="5">
    <source>
        <dbReference type="EMBL" id="MVB12098.1"/>
    </source>
</evidence>
<keyword evidence="2" id="KW-0812">Transmembrane</keyword>
<keyword evidence="4" id="KW-0472">Membrane</keyword>
<proteinExistence type="predicted"/>
<dbReference type="Proteomes" id="UP000469440">
    <property type="component" value="Unassembled WGS sequence"/>
</dbReference>
<comment type="caution">
    <text evidence="5">The sequence shown here is derived from an EMBL/GenBank/DDBJ whole genome shotgun (WGS) entry which is preliminary data.</text>
</comment>
<evidence type="ECO:0000256" key="3">
    <source>
        <dbReference type="ARBA" id="ARBA00022989"/>
    </source>
</evidence>
<evidence type="ECO:0000256" key="4">
    <source>
        <dbReference type="ARBA" id="ARBA00023136"/>
    </source>
</evidence>
<dbReference type="EMBL" id="VWXL01000083">
    <property type="protein sequence ID" value="MVB12098.1"/>
    <property type="molecule type" value="Genomic_DNA"/>
</dbReference>
<evidence type="ECO:0000256" key="1">
    <source>
        <dbReference type="ARBA" id="ARBA00004141"/>
    </source>
</evidence>
<dbReference type="Pfam" id="PF05105">
    <property type="entry name" value="Phage_holin_4_1"/>
    <property type="match status" value="1"/>
</dbReference>